<comment type="cofactor">
    <cofactor evidence="1">
        <name>pantetheine 4'-phosphate</name>
        <dbReference type="ChEBI" id="CHEBI:47942"/>
    </cofactor>
</comment>
<feature type="domain" description="Carrier" evidence="3">
    <location>
        <begin position="985"/>
        <end position="1059"/>
    </location>
</feature>
<dbReference type="NCBIfam" id="TIGR01733">
    <property type="entry name" value="AA-adenyl-dom"/>
    <property type="match status" value="1"/>
</dbReference>
<dbReference type="Pfam" id="PF00550">
    <property type="entry name" value="PP-binding"/>
    <property type="match status" value="1"/>
</dbReference>
<dbReference type="InterPro" id="IPR042099">
    <property type="entry name" value="ANL_N_sf"/>
</dbReference>
<dbReference type="InterPro" id="IPR025110">
    <property type="entry name" value="AMP-bd_C"/>
</dbReference>
<dbReference type="Pfam" id="PF00668">
    <property type="entry name" value="Condensation"/>
    <property type="match status" value="2"/>
</dbReference>
<reference evidence="5" key="1">
    <citation type="journal article" date="2019" name="Int. J. Syst. Evol. Microbiol.">
        <title>The Global Catalogue of Microorganisms (GCM) 10K type strain sequencing project: providing services to taxonomists for standard genome sequencing and annotation.</title>
        <authorList>
            <consortium name="The Broad Institute Genomics Platform"/>
            <consortium name="The Broad Institute Genome Sequencing Center for Infectious Disease"/>
            <person name="Wu L."/>
            <person name="Ma J."/>
        </authorList>
    </citation>
    <scope>NUCLEOTIDE SEQUENCE [LARGE SCALE GENOMIC DNA]</scope>
    <source>
        <strain evidence="5">PCU 266</strain>
    </source>
</reference>
<dbReference type="InterPro" id="IPR010071">
    <property type="entry name" value="AA_adenyl_dom"/>
</dbReference>
<dbReference type="PANTHER" id="PTHR45527">
    <property type="entry name" value="NONRIBOSOMAL PEPTIDE SYNTHETASE"/>
    <property type="match status" value="1"/>
</dbReference>
<evidence type="ECO:0000313" key="5">
    <source>
        <dbReference type="Proteomes" id="UP001596160"/>
    </source>
</evidence>
<name>A0ABW0AF32_9ACTN</name>
<evidence type="ECO:0000259" key="3">
    <source>
        <dbReference type="PROSITE" id="PS50075"/>
    </source>
</evidence>
<dbReference type="SUPFAM" id="SSF56801">
    <property type="entry name" value="Acetyl-CoA synthetase-like"/>
    <property type="match status" value="1"/>
</dbReference>
<dbReference type="InterPro" id="IPR009081">
    <property type="entry name" value="PP-bd_ACP"/>
</dbReference>
<gene>
    <name evidence="4" type="ORF">ACFPRH_10970</name>
</gene>
<dbReference type="InterPro" id="IPR023213">
    <property type="entry name" value="CAT-like_dom_sf"/>
</dbReference>
<dbReference type="Gene3D" id="3.30.300.30">
    <property type="match status" value="1"/>
</dbReference>
<accession>A0ABW0AF32</accession>
<dbReference type="SUPFAM" id="SSF47336">
    <property type="entry name" value="ACP-like"/>
    <property type="match status" value="1"/>
</dbReference>
<dbReference type="PANTHER" id="PTHR45527:SF1">
    <property type="entry name" value="FATTY ACID SYNTHASE"/>
    <property type="match status" value="1"/>
</dbReference>
<organism evidence="4 5">
    <name type="scientific">Streptomyces amakusaensis</name>
    <dbReference type="NCBI Taxonomy" id="67271"/>
    <lineage>
        <taxon>Bacteria</taxon>
        <taxon>Bacillati</taxon>
        <taxon>Actinomycetota</taxon>
        <taxon>Actinomycetes</taxon>
        <taxon>Kitasatosporales</taxon>
        <taxon>Streptomycetaceae</taxon>
        <taxon>Streptomyces</taxon>
    </lineage>
</organism>
<evidence type="ECO:0000256" key="2">
    <source>
        <dbReference type="SAM" id="MobiDB-lite"/>
    </source>
</evidence>
<proteinExistence type="predicted"/>
<dbReference type="Pfam" id="PF00501">
    <property type="entry name" value="AMP-binding"/>
    <property type="match status" value="1"/>
</dbReference>
<evidence type="ECO:0000313" key="4">
    <source>
        <dbReference type="EMBL" id="MFC5152254.1"/>
    </source>
</evidence>
<dbReference type="Gene3D" id="3.40.50.12780">
    <property type="entry name" value="N-terminal domain of ligase-like"/>
    <property type="match status" value="1"/>
</dbReference>
<protein>
    <submittedName>
        <fullName evidence="4">Amino acid adenylation domain-containing protein</fullName>
    </submittedName>
</protein>
<keyword evidence="5" id="KW-1185">Reference proteome</keyword>
<evidence type="ECO:0000256" key="1">
    <source>
        <dbReference type="ARBA" id="ARBA00001957"/>
    </source>
</evidence>
<sequence length="1533" mass="165664">MAPRGKQDIAHVLALGPLQRGLYSLNRMLHGTPERPPGDAGEPETDGAADIYSIAVLTDFHGPLDTERLRRALTAVLARHPHLLARFWDEGLPHPVQLVPAEVDFPWREVEMAAPEFQSYVRTAQYEPFDLVEGPPLRATLAALAPGHHRLLVVFHHIVLDGWSVPLFWRELADRYEEDGGEPVEASPAYPEYIGWLQRQDRQGSLRRWREMLAGVDEPTVVAGTAPPGVAPLPRLTMRSMEGPELDTLLARVRSLNLTVNTVAQVAWAVLLHRLTGREDTTFGVTVSGRPEEVRGIESSIGLFINTVPARVTLRPDETLRELCRRVQRDAAEQRAHGYVGLSEIQREAGAGDLFDTMMIFHNTPKGTARDTLDLGGGVTMSPVLMDSYTHYPLTVVPFLLDDRLYVNVDHVDALLGGLDAGRLAERFLHLVREIARDPGRTHRELDALLPGEAGELRALAEGAGVDRPADPADHGVHRAFERAADRHPGRTAVIDAEGELDYGTLDRWADSVAHRLRALGVGPETRVAVALPRTRAFFAALLGVLKAGGVLVPLDLSAPRERNAAIVELAGAQVLVAEPGEQDWWPGERCATGHGAPAAGGPGTGRLTGSTAADQAVHTVFTSGSTGEPKGVIATHRGLLTLLEAHREEIYAPVLEDPERVLRVGHGWSFAFDASWQPQLALLSGHTVVLFDEEDQRDPYRLVRKIREHGVDMLDTSPSMLGRLAEAGLIEGEDCPLSILALGGEDIPRSAWDVLAGLKGTRVHNFYGPTEITVEAVNALVVAGEEPQIGGAAPGSSAQVLGPDLRPVPVGVRGELYLGGLQVARGYQARPGLTAERFVPDPVTGERLYRTGDVVRRNADGRLVFLGRADDQVKVRGYRIELAEIVAALETRPDVARAVVVAQPEARGRVLVAYVVAAEEVRSAGGRLDPVELREDLARRIPHYMVPARWVELDSVPLTVNGKADLRALPRPTGGGESPDVSRPPATDAERTVLAAARALLDEPHLGVDDDMFHRGMDSIATISLVGALRRAGLQCTPRQIAVHRTPAEVARAVTAAASATASAAPGESGSEPVRTPALEWMRRLGSYRRFAQSQLIALPPDITAEGTARALERVRAAHPQLSARTVLEADGGLALVPAEPDAVPRVLVAEEYPRLTPQVVLESARRVWERLDPDTGAMMVAVFLRETETGVARLFLAVHHAVVDIVSLHVLLEDLAAAHGSEDPLLAEHTTMADWSRALAARAGGSEPRDQLPHWAGVAREYERAPRIARRSADPAVHTRGRLVSHRVTADASTTGALLRSAHTTPENALLTAVALAEAGWRERHGRPADSGLTVVREGHGRRDDLVGPFLDRPVDTSRTVGWFNVFHPVVLDSGTGARNRLTPRGAAADHHAALGLLEKVADELAAVPHGGFDHGLLGESAAVPAEVLFSYLGRLDQVVTAAEDRPWTLVADEALRAVFPQDSEPDAAQPYALELVCAIHPGPDGPVVEALWRYDPGVCDERDIKELAALWREALDALAAAVAENERNSA</sequence>
<dbReference type="InterPro" id="IPR045851">
    <property type="entry name" value="AMP-bd_C_sf"/>
</dbReference>
<feature type="region of interest" description="Disordered" evidence="2">
    <location>
        <begin position="967"/>
        <end position="988"/>
    </location>
</feature>
<dbReference type="InterPro" id="IPR000873">
    <property type="entry name" value="AMP-dep_synth/lig_dom"/>
</dbReference>
<comment type="caution">
    <text evidence="4">The sequence shown here is derived from an EMBL/GenBank/DDBJ whole genome shotgun (WGS) entry which is preliminary data.</text>
</comment>
<dbReference type="Proteomes" id="UP001596160">
    <property type="component" value="Unassembled WGS sequence"/>
</dbReference>
<dbReference type="PROSITE" id="PS50075">
    <property type="entry name" value="CARRIER"/>
    <property type="match status" value="1"/>
</dbReference>
<dbReference type="Gene3D" id="3.30.559.10">
    <property type="entry name" value="Chloramphenicol acetyltransferase-like domain"/>
    <property type="match status" value="2"/>
</dbReference>
<dbReference type="RefSeq" id="WP_344477467.1">
    <property type="nucleotide sequence ID" value="NZ_BAAASB010000008.1"/>
</dbReference>
<dbReference type="InterPro" id="IPR036736">
    <property type="entry name" value="ACP-like_sf"/>
</dbReference>
<dbReference type="Gene3D" id="3.30.559.30">
    <property type="entry name" value="Nonribosomal peptide synthetase, condensation domain"/>
    <property type="match status" value="2"/>
</dbReference>
<dbReference type="Gene3D" id="1.10.1200.10">
    <property type="entry name" value="ACP-like"/>
    <property type="match status" value="1"/>
</dbReference>
<dbReference type="Pfam" id="PF13193">
    <property type="entry name" value="AMP-binding_C"/>
    <property type="match status" value="1"/>
</dbReference>
<dbReference type="CDD" id="cd05930">
    <property type="entry name" value="A_NRPS"/>
    <property type="match status" value="1"/>
</dbReference>
<dbReference type="SUPFAM" id="SSF52777">
    <property type="entry name" value="CoA-dependent acyltransferases"/>
    <property type="match status" value="4"/>
</dbReference>
<dbReference type="EMBL" id="JBHSKP010000005">
    <property type="protein sequence ID" value="MFC5152254.1"/>
    <property type="molecule type" value="Genomic_DNA"/>
</dbReference>
<dbReference type="InterPro" id="IPR001242">
    <property type="entry name" value="Condensation_dom"/>
</dbReference>